<dbReference type="AlphaFoldDB" id="A0A422MZL4"/>
<keyword evidence="2" id="KW-1185">Reference proteome</keyword>
<dbReference type="RefSeq" id="XP_029234773.1">
    <property type="nucleotide sequence ID" value="XM_029385380.1"/>
</dbReference>
<evidence type="ECO:0000313" key="2">
    <source>
        <dbReference type="Proteomes" id="UP000283634"/>
    </source>
</evidence>
<dbReference type="EMBL" id="MKGL01000444">
    <property type="protein sequence ID" value="RNE98676.1"/>
    <property type="molecule type" value="Genomic_DNA"/>
</dbReference>
<organism evidence="1 2">
    <name type="scientific">Trypanosoma rangeli</name>
    <dbReference type="NCBI Taxonomy" id="5698"/>
    <lineage>
        <taxon>Eukaryota</taxon>
        <taxon>Discoba</taxon>
        <taxon>Euglenozoa</taxon>
        <taxon>Kinetoplastea</taxon>
        <taxon>Metakinetoplastina</taxon>
        <taxon>Trypanosomatida</taxon>
        <taxon>Trypanosomatidae</taxon>
        <taxon>Trypanosoma</taxon>
        <taxon>Herpetosoma</taxon>
    </lineage>
</organism>
<gene>
    <name evidence="1" type="ORF">TraAM80_08637</name>
</gene>
<dbReference type="GeneID" id="40332570"/>
<dbReference type="Proteomes" id="UP000283634">
    <property type="component" value="Unassembled WGS sequence"/>
</dbReference>
<dbReference type="SUPFAM" id="SSF50182">
    <property type="entry name" value="Sm-like ribonucleoproteins"/>
    <property type="match status" value="1"/>
</dbReference>
<accession>A0A422MZL4</accession>
<sequence>MSGNVKFNVVAPAPTPAAAKKAGEKPQPILPHEFLLSLYGRRVIVLLSYQNHELEGRLTAVDADKGDLFLEDVVHFVWSHGGFGSTVREGARTELRRCGSAMVNSRYIEVITPA</sequence>
<reference evidence="1 2" key="1">
    <citation type="journal article" date="2018" name="BMC Genomics">
        <title>Genomic comparison of Trypanosoma conorhini and Trypanosoma rangeli to Trypanosoma cruzi strains of high and low virulence.</title>
        <authorList>
            <person name="Bradwell K.R."/>
            <person name="Koparde V.N."/>
            <person name="Matveyev A.V."/>
            <person name="Serrano M.G."/>
            <person name="Alves J.M."/>
            <person name="Parikh H."/>
            <person name="Huang B."/>
            <person name="Lee V."/>
            <person name="Espinosa-Alvarez O."/>
            <person name="Ortiz P.A."/>
            <person name="Costa-Martins A.G."/>
            <person name="Teixeira M.M."/>
            <person name="Buck G.A."/>
        </authorList>
    </citation>
    <scope>NUCLEOTIDE SEQUENCE [LARGE SCALE GENOMIC DNA]</scope>
    <source>
        <strain evidence="1 2">AM80</strain>
    </source>
</reference>
<dbReference type="VEuPathDB" id="TriTrypDB:TRSC58_04924"/>
<name>A0A422MZL4_TRYRA</name>
<proteinExistence type="predicted"/>
<dbReference type="OMA" id="AKSKSHM"/>
<dbReference type="InterPro" id="IPR010920">
    <property type="entry name" value="LSM_dom_sf"/>
</dbReference>
<dbReference type="OrthoDB" id="273307at2759"/>
<protein>
    <submittedName>
        <fullName evidence="1">Uncharacterized protein</fullName>
    </submittedName>
</protein>
<comment type="caution">
    <text evidence="1">The sequence shown here is derived from an EMBL/GenBank/DDBJ whole genome shotgun (WGS) entry which is preliminary data.</text>
</comment>
<evidence type="ECO:0000313" key="1">
    <source>
        <dbReference type="EMBL" id="RNE98676.1"/>
    </source>
</evidence>